<keyword evidence="1" id="KW-0472">Membrane</keyword>
<evidence type="ECO:0000313" key="2">
    <source>
        <dbReference type="EMBL" id="CAF1685920.1"/>
    </source>
</evidence>
<dbReference type="AlphaFoldDB" id="A0A816HEK9"/>
<keyword evidence="3" id="KW-1185">Reference proteome</keyword>
<accession>A0A816HEK9</accession>
<sequence>NDLEKHLIGCSSLNSISKVSFQNQSDLTMSMYHDFIEWHENDLNDSMVNGFYTSCLPFEGLLQSTLDCLYEYLCIEFLMKKFPNIIKMNINLNNSLLISNKEKKSINNYLNDLFVEEWLTKKNYIKYFHKCSPLLCSYTIWNQTNFSYSITLLISLYGGLILILRLFIPFFVKIFFKLKYFIINHNNYNFNLTLLKNNFQFFIEYMKKFNLFKRINQRTEIHLKQQKINTRVYLILFLGKNLFSYK</sequence>
<keyword evidence="1" id="KW-1133">Transmembrane helix</keyword>
<dbReference type="EMBL" id="CAJNOR010016790">
    <property type="protein sequence ID" value="CAF1685920.1"/>
    <property type="molecule type" value="Genomic_DNA"/>
</dbReference>
<protein>
    <submittedName>
        <fullName evidence="2">Uncharacterized protein</fullName>
    </submittedName>
</protein>
<feature type="non-terminal residue" evidence="2">
    <location>
        <position position="1"/>
    </location>
</feature>
<feature type="transmembrane region" description="Helical" evidence="1">
    <location>
        <begin position="146"/>
        <end position="172"/>
    </location>
</feature>
<name>A0A816HEK9_ADIRI</name>
<organism evidence="2 3">
    <name type="scientific">Adineta ricciae</name>
    <name type="common">Rotifer</name>
    <dbReference type="NCBI Taxonomy" id="249248"/>
    <lineage>
        <taxon>Eukaryota</taxon>
        <taxon>Metazoa</taxon>
        <taxon>Spiralia</taxon>
        <taxon>Gnathifera</taxon>
        <taxon>Rotifera</taxon>
        <taxon>Eurotatoria</taxon>
        <taxon>Bdelloidea</taxon>
        <taxon>Adinetida</taxon>
        <taxon>Adinetidae</taxon>
        <taxon>Adineta</taxon>
    </lineage>
</organism>
<evidence type="ECO:0000256" key="1">
    <source>
        <dbReference type="SAM" id="Phobius"/>
    </source>
</evidence>
<keyword evidence="1" id="KW-0812">Transmembrane</keyword>
<comment type="caution">
    <text evidence="2">The sequence shown here is derived from an EMBL/GenBank/DDBJ whole genome shotgun (WGS) entry which is preliminary data.</text>
</comment>
<dbReference type="Proteomes" id="UP000663828">
    <property type="component" value="Unassembled WGS sequence"/>
</dbReference>
<gene>
    <name evidence="2" type="ORF">XAT740_LOCUS61914</name>
</gene>
<proteinExistence type="predicted"/>
<evidence type="ECO:0000313" key="3">
    <source>
        <dbReference type="Proteomes" id="UP000663828"/>
    </source>
</evidence>
<reference evidence="2" key="1">
    <citation type="submission" date="2021-02" db="EMBL/GenBank/DDBJ databases">
        <authorList>
            <person name="Nowell W R."/>
        </authorList>
    </citation>
    <scope>NUCLEOTIDE SEQUENCE</scope>
</reference>